<accession>A0ABW4I651</accession>
<dbReference type="Proteomes" id="UP001597115">
    <property type="component" value="Unassembled WGS sequence"/>
</dbReference>
<dbReference type="EMBL" id="JBHUDY010000003">
    <property type="protein sequence ID" value="MFD1613439.1"/>
    <property type="molecule type" value="Genomic_DNA"/>
</dbReference>
<protein>
    <submittedName>
        <fullName evidence="1">Uncharacterized protein</fullName>
    </submittedName>
</protein>
<comment type="caution">
    <text evidence="1">The sequence shown here is derived from an EMBL/GenBank/DDBJ whole genome shotgun (WGS) entry which is preliminary data.</text>
</comment>
<reference evidence="2" key="1">
    <citation type="journal article" date="2019" name="Int. J. Syst. Evol. Microbiol.">
        <title>The Global Catalogue of Microorganisms (GCM) 10K type strain sequencing project: providing services to taxonomists for standard genome sequencing and annotation.</title>
        <authorList>
            <consortium name="The Broad Institute Genomics Platform"/>
            <consortium name="The Broad Institute Genome Sequencing Center for Infectious Disease"/>
            <person name="Wu L."/>
            <person name="Ma J."/>
        </authorList>
    </citation>
    <scope>NUCLEOTIDE SEQUENCE [LARGE SCALE GENOMIC DNA]</scope>
    <source>
        <strain evidence="2">CGMCC 1.16275</strain>
    </source>
</reference>
<evidence type="ECO:0000313" key="1">
    <source>
        <dbReference type="EMBL" id="MFD1613439.1"/>
    </source>
</evidence>
<keyword evidence="2" id="KW-1185">Reference proteome</keyword>
<proteinExistence type="predicted"/>
<name>A0ABW4I651_9SPHN</name>
<evidence type="ECO:0000313" key="2">
    <source>
        <dbReference type="Proteomes" id="UP001597115"/>
    </source>
</evidence>
<gene>
    <name evidence="1" type="ORF">ACFSCW_16685</name>
</gene>
<dbReference type="RefSeq" id="WP_380891558.1">
    <property type="nucleotide sequence ID" value="NZ_JBHUDY010000003.1"/>
</dbReference>
<sequence length="75" mass="8263">MHAARHTPLPYVANRAVLTDATDLIARFGSEAAIEAAARADRSRDLGNVVHFCRWRQVERLVVLLTASEVIGTVH</sequence>
<organism evidence="1 2">
    <name type="scientific">Sphingomonas tabacisoli</name>
    <dbReference type="NCBI Taxonomy" id="2249466"/>
    <lineage>
        <taxon>Bacteria</taxon>
        <taxon>Pseudomonadati</taxon>
        <taxon>Pseudomonadota</taxon>
        <taxon>Alphaproteobacteria</taxon>
        <taxon>Sphingomonadales</taxon>
        <taxon>Sphingomonadaceae</taxon>
        <taxon>Sphingomonas</taxon>
    </lineage>
</organism>